<name>A0A0E9VN31_ANGAN</name>
<protein>
    <submittedName>
        <fullName evidence="1">Uncharacterized protein</fullName>
    </submittedName>
</protein>
<reference evidence="1" key="2">
    <citation type="journal article" date="2015" name="Fish Shellfish Immunol.">
        <title>Early steps in the European eel (Anguilla anguilla)-Vibrio vulnificus interaction in the gills: Role of the RtxA13 toxin.</title>
        <authorList>
            <person name="Callol A."/>
            <person name="Pajuelo D."/>
            <person name="Ebbesson L."/>
            <person name="Teles M."/>
            <person name="MacKenzie S."/>
            <person name="Amaro C."/>
        </authorList>
    </citation>
    <scope>NUCLEOTIDE SEQUENCE</scope>
</reference>
<evidence type="ECO:0000313" key="1">
    <source>
        <dbReference type="EMBL" id="JAH78795.1"/>
    </source>
</evidence>
<dbReference type="AlphaFoldDB" id="A0A0E9VN31"/>
<proteinExistence type="predicted"/>
<organism evidence="1">
    <name type="scientific">Anguilla anguilla</name>
    <name type="common">European freshwater eel</name>
    <name type="synonym">Muraena anguilla</name>
    <dbReference type="NCBI Taxonomy" id="7936"/>
    <lineage>
        <taxon>Eukaryota</taxon>
        <taxon>Metazoa</taxon>
        <taxon>Chordata</taxon>
        <taxon>Craniata</taxon>
        <taxon>Vertebrata</taxon>
        <taxon>Euteleostomi</taxon>
        <taxon>Actinopterygii</taxon>
        <taxon>Neopterygii</taxon>
        <taxon>Teleostei</taxon>
        <taxon>Anguilliformes</taxon>
        <taxon>Anguillidae</taxon>
        <taxon>Anguilla</taxon>
    </lineage>
</organism>
<accession>A0A0E9VN31</accession>
<sequence length="37" mass="3794">MGAFGPPPFPAPIRLNLRFSRPASGKLLSGSAPPSSD</sequence>
<dbReference type="EMBL" id="GBXM01029782">
    <property type="protein sequence ID" value="JAH78795.1"/>
    <property type="molecule type" value="Transcribed_RNA"/>
</dbReference>
<reference evidence="1" key="1">
    <citation type="submission" date="2014-11" db="EMBL/GenBank/DDBJ databases">
        <authorList>
            <person name="Amaro Gonzalez C."/>
        </authorList>
    </citation>
    <scope>NUCLEOTIDE SEQUENCE</scope>
</reference>